<dbReference type="Proteomes" id="UP001152888">
    <property type="component" value="Unassembled WGS sequence"/>
</dbReference>
<evidence type="ECO:0000313" key="1">
    <source>
        <dbReference type="EMBL" id="CAH1964065.1"/>
    </source>
</evidence>
<dbReference type="InterPro" id="IPR054721">
    <property type="entry name" value="GEO12453p1-like"/>
</dbReference>
<dbReference type="Pfam" id="PF22861">
    <property type="entry name" value="GEO12453p1-like"/>
    <property type="match status" value="1"/>
</dbReference>
<evidence type="ECO:0000313" key="2">
    <source>
        <dbReference type="Proteomes" id="UP001152888"/>
    </source>
</evidence>
<keyword evidence="2" id="KW-1185">Reference proteome</keyword>
<comment type="caution">
    <text evidence="1">The sequence shown here is derived from an EMBL/GenBank/DDBJ whole genome shotgun (WGS) entry which is preliminary data.</text>
</comment>
<reference evidence="1" key="1">
    <citation type="submission" date="2022-03" db="EMBL/GenBank/DDBJ databases">
        <authorList>
            <person name="Sayadi A."/>
        </authorList>
    </citation>
    <scope>NUCLEOTIDE SEQUENCE</scope>
</reference>
<dbReference type="OrthoDB" id="6811262at2759"/>
<gene>
    <name evidence="1" type="ORF">ACAOBT_LOCUS5571</name>
</gene>
<dbReference type="AlphaFoldDB" id="A0A9P0JZE7"/>
<organism evidence="1 2">
    <name type="scientific">Acanthoscelides obtectus</name>
    <name type="common">Bean weevil</name>
    <name type="synonym">Bruchus obtectus</name>
    <dbReference type="NCBI Taxonomy" id="200917"/>
    <lineage>
        <taxon>Eukaryota</taxon>
        <taxon>Metazoa</taxon>
        <taxon>Ecdysozoa</taxon>
        <taxon>Arthropoda</taxon>
        <taxon>Hexapoda</taxon>
        <taxon>Insecta</taxon>
        <taxon>Pterygota</taxon>
        <taxon>Neoptera</taxon>
        <taxon>Endopterygota</taxon>
        <taxon>Coleoptera</taxon>
        <taxon>Polyphaga</taxon>
        <taxon>Cucujiformia</taxon>
        <taxon>Chrysomeloidea</taxon>
        <taxon>Chrysomelidae</taxon>
        <taxon>Bruchinae</taxon>
        <taxon>Bruchini</taxon>
        <taxon>Acanthoscelides</taxon>
    </lineage>
</organism>
<sequence>MHYFLNTHQGPCTKKLAINTIVNTRKASVHLFEPRPTQTYFKMFKLVVLSALLAIACAKPSGVAHLAYTAPAVVAAPAAVSHTYRSDVISEPVVAAYSAPVVAHHAHYAAAPVVTAHAAPIVTAHAAPYAAHVLDAHVAAPWGYAAAAPIVEAW</sequence>
<proteinExistence type="predicted"/>
<protein>
    <submittedName>
        <fullName evidence="1">Uncharacterized protein</fullName>
    </submittedName>
</protein>
<dbReference type="EMBL" id="CAKOFQ010006713">
    <property type="protein sequence ID" value="CAH1964065.1"/>
    <property type="molecule type" value="Genomic_DNA"/>
</dbReference>
<name>A0A9P0JZE7_ACAOB</name>
<accession>A0A9P0JZE7</accession>